<dbReference type="PANTHER" id="PTHR42932">
    <property type="entry name" value="GENERAL STRESS PROTEIN 20U"/>
    <property type="match status" value="1"/>
</dbReference>
<name>A0A7V8FLU9_9BURK</name>
<evidence type="ECO:0000256" key="3">
    <source>
        <dbReference type="SAM" id="MobiDB-lite"/>
    </source>
</evidence>
<dbReference type="InterPro" id="IPR009078">
    <property type="entry name" value="Ferritin-like_SF"/>
</dbReference>
<dbReference type="PANTHER" id="PTHR42932:SF3">
    <property type="entry name" value="DNA PROTECTION DURING STARVATION PROTEIN"/>
    <property type="match status" value="1"/>
</dbReference>
<dbReference type="InterPro" id="IPR002177">
    <property type="entry name" value="DPS_DNA-bd"/>
</dbReference>
<accession>A0A7V8FLU9</accession>
<evidence type="ECO:0000256" key="1">
    <source>
        <dbReference type="ARBA" id="ARBA00009497"/>
    </source>
</evidence>
<comment type="caution">
    <text evidence="5">The sequence shown here is derived from an EMBL/GenBank/DDBJ whole genome shotgun (WGS) entry which is preliminary data.</text>
</comment>
<dbReference type="PRINTS" id="PR01346">
    <property type="entry name" value="HELNAPAPROT"/>
</dbReference>
<dbReference type="Pfam" id="PF00210">
    <property type="entry name" value="Ferritin"/>
    <property type="match status" value="1"/>
</dbReference>
<dbReference type="Proteomes" id="UP000461670">
    <property type="component" value="Unassembled WGS sequence"/>
</dbReference>
<proteinExistence type="inferred from homology"/>
<reference evidence="6" key="1">
    <citation type="journal article" date="2020" name="MBio">
        <title>Horizontal gene transfer to a defensive symbiont with a reduced genome amongst a multipartite beetle microbiome.</title>
        <authorList>
            <person name="Waterworth S.C."/>
            <person name="Florez L.V."/>
            <person name="Rees E.R."/>
            <person name="Hertweck C."/>
            <person name="Kaltenpoth M."/>
            <person name="Kwan J.C."/>
        </authorList>
    </citation>
    <scope>NUCLEOTIDE SEQUENCE [LARGE SCALE GENOMIC DNA]</scope>
</reference>
<organism evidence="5 6">
    <name type="scientific">Paracidovorax wautersii</name>
    <dbReference type="NCBI Taxonomy" id="1177982"/>
    <lineage>
        <taxon>Bacteria</taxon>
        <taxon>Pseudomonadati</taxon>
        <taxon>Pseudomonadota</taxon>
        <taxon>Betaproteobacteria</taxon>
        <taxon>Burkholderiales</taxon>
        <taxon>Comamonadaceae</taxon>
        <taxon>Paracidovorax</taxon>
    </lineage>
</organism>
<evidence type="ECO:0000313" key="6">
    <source>
        <dbReference type="Proteomes" id="UP000461670"/>
    </source>
</evidence>
<evidence type="ECO:0000313" key="5">
    <source>
        <dbReference type="EMBL" id="KAF1019547.1"/>
    </source>
</evidence>
<dbReference type="InterPro" id="IPR023188">
    <property type="entry name" value="DPS_DNA-bd_CS"/>
</dbReference>
<feature type="domain" description="Ferritin/DPS" evidence="4">
    <location>
        <begin position="66"/>
        <end position="205"/>
    </location>
</feature>
<dbReference type="InterPro" id="IPR012347">
    <property type="entry name" value="Ferritin-like"/>
</dbReference>
<protein>
    <submittedName>
        <fullName evidence="5">DNA protection during starvation protein 2</fullName>
    </submittedName>
</protein>
<dbReference type="AlphaFoldDB" id="A0A7V8FLU9"/>
<dbReference type="PROSITE" id="PS00819">
    <property type="entry name" value="DPS_2"/>
    <property type="match status" value="1"/>
</dbReference>
<evidence type="ECO:0000259" key="4">
    <source>
        <dbReference type="Pfam" id="PF00210"/>
    </source>
</evidence>
<comment type="similarity">
    <text evidence="1 2">Belongs to the Dps family.</text>
</comment>
<dbReference type="GO" id="GO:0016722">
    <property type="term" value="F:oxidoreductase activity, acting on metal ions"/>
    <property type="evidence" value="ECO:0007669"/>
    <property type="project" value="InterPro"/>
</dbReference>
<dbReference type="CDD" id="cd01043">
    <property type="entry name" value="DPS"/>
    <property type="match status" value="1"/>
</dbReference>
<feature type="region of interest" description="Disordered" evidence="3">
    <location>
        <begin position="1"/>
        <end position="39"/>
    </location>
</feature>
<sequence length="206" mass="22526">MATKNTGKSAARTVTARKSAATSAAHAAKTRKVSKTAKADAKPEILSRAPAINIGLSERDRGAIAKGLNRVLADTFGLYLTTHNFHWNVTGPHFNSLHAMFMGQYTELWNAIDSVAERIRSLGFYAPGSYKEFAQLASVPDTPLVPPKAEDMVRILVKGHETAARTARELFPLLDKASDEPTADLLTQRVQSHEQTAWMLRSLLEA</sequence>
<feature type="compositionally biased region" description="Low complexity" evidence="3">
    <location>
        <begin position="9"/>
        <end position="27"/>
    </location>
</feature>
<dbReference type="InterPro" id="IPR008331">
    <property type="entry name" value="Ferritin_DPS_dom"/>
</dbReference>
<evidence type="ECO:0000256" key="2">
    <source>
        <dbReference type="RuleBase" id="RU003875"/>
    </source>
</evidence>
<dbReference type="Gene3D" id="1.20.1260.10">
    <property type="match status" value="1"/>
</dbReference>
<dbReference type="GO" id="GO:0008199">
    <property type="term" value="F:ferric iron binding"/>
    <property type="evidence" value="ECO:0007669"/>
    <property type="project" value="InterPro"/>
</dbReference>
<dbReference type="EMBL" id="WNDQ01000053">
    <property type="protein sequence ID" value="KAF1019547.1"/>
    <property type="molecule type" value="Genomic_DNA"/>
</dbReference>
<dbReference type="SUPFAM" id="SSF47240">
    <property type="entry name" value="Ferritin-like"/>
    <property type="match status" value="1"/>
</dbReference>
<gene>
    <name evidence="5" type="primary">dps2</name>
    <name evidence="5" type="ORF">GAK30_03066</name>
</gene>